<dbReference type="EMBL" id="LNIX01000010">
    <property type="protein sequence ID" value="OXA49162.1"/>
    <property type="molecule type" value="Genomic_DNA"/>
</dbReference>
<evidence type="ECO:0008006" key="3">
    <source>
        <dbReference type="Google" id="ProtNLM"/>
    </source>
</evidence>
<dbReference type="Proteomes" id="UP000198287">
    <property type="component" value="Unassembled WGS sequence"/>
</dbReference>
<dbReference type="InterPro" id="IPR032675">
    <property type="entry name" value="LRR_dom_sf"/>
</dbReference>
<dbReference type="SUPFAM" id="SSF52047">
    <property type="entry name" value="RNI-like"/>
    <property type="match status" value="1"/>
</dbReference>
<gene>
    <name evidence="1" type="ORF">Fcan01_15629</name>
</gene>
<dbReference type="PROSITE" id="PS51257">
    <property type="entry name" value="PROKAR_LIPOPROTEIN"/>
    <property type="match status" value="1"/>
</dbReference>
<dbReference type="Gene3D" id="3.80.10.10">
    <property type="entry name" value="Ribonuclease Inhibitor"/>
    <property type="match status" value="1"/>
</dbReference>
<keyword evidence="2" id="KW-1185">Reference proteome</keyword>
<organism evidence="1 2">
    <name type="scientific">Folsomia candida</name>
    <name type="common">Springtail</name>
    <dbReference type="NCBI Taxonomy" id="158441"/>
    <lineage>
        <taxon>Eukaryota</taxon>
        <taxon>Metazoa</taxon>
        <taxon>Ecdysozoa</taxon>
        <taxon>Arthropoda</taxon>
        <taxon>Hexapoda</taxon>
        <taxon>Collembola</taxon>
        <taxon>Entomobryomorpha</taxon>
        <taxon>Isotomoidea</taxon>
        <taxon>Isotomidae</taxon>
        <taxon>Proisotominae</taxon>
        <taxon>Folsomia</taxon>
    </lineage>
</organism>
<protein>
    <recommendedName>
        <fullName evidence="3">F-box domain-containing protein</fullName>
    </recommendedName>
</protein>
<evidence type="ECO:0000313" key="2">
    <source>
        <dbReference type="Proteomes" id="UP000198287"/>
    </source>
</evidence>
<name>A0A226DUK5_FOLCA</name>
<dbReference type="AlphaFoldDB" id="A0A226DUK5"/>
<reference evidence="1 2" key="1">
    <citation type="submission" date="2015-12" db="EMBL/GenBank/DDBJ databases">
        <title>The genome of Folsomia candida.</title>
        <authorList>
            <person name="Faddeeva A."/>
            <person name="Derks M.F."/>
            <person name="Anvar Y."/>
            <person name="Smit S."/>
            <person name="Van Straalen N."/>
            <person name="Roelofs D."/>
        </authorList>
    </citation>
    <scope>NUCLEOTIDE SEQUENCE [LARGE SCALE GENOMIC DNA]</scope>
    <source>
        <strain evidence="1 2">VU population</strain>
        <tissue evidence="1">Whole body</tissue>
    </source>
</reference>
<accession>A0A226DUK5</accession>
<comment type="caution">
    <text evidence="1">The sequence shown here is derived from an EMBL/GenBank/DDBJ whole genome shotgun (WGS) entry which is preliminary data.</text>
</comment>
<proteinExistence type="predicted"/>
<evidence type="ECO:0000313" key="1">
    <source>
        <dbReference type="EMBL" id="OXA49162.1"/>
    </source>
</evidence>
<sequence>MNQKLNPISIHGQIIRSVMTFLPTSGLISCTQVNSTWEREARIVLLSRTEATLRKSNFSTYLQTMSVRHRHCHKKLNVSLLLETTAEIGDFLEDLKPFLTANSKKVTSLKIDLVLVAYSSPIPGQIFEVCKTLKNLKSLELCPTFWHSMSPDYLVNFAKLVSTYYRDFPNVTKFSVRPHPTVAEFHPRRRAALLQMQVSQVIMPPLIKIFPNLEVLKLENTISFDMSQVPAKLRKLCVRRTDGASINFSTPKLPLNLPVTLTQLEVNLTLFSERTCPELLTRLSPTLEHFAIRWVTNMRPGPISTATFEFPILPKLKVFEIRRSHDFLRDGLWLQPNLYFRFATEDKNTGVRLAYPKQFPVLERLIIGKEKRHNKEFKEYSDNFHFETIFPFLHDSFLSRANPPCETLQHLDIPMPTEAQFRYNGTKRSGDCGHGGETCKCDGLMESSTFYELVASIFPKLGNDFVVKCRRK</sequence>